<dbReference type="InterPro" id="IPR036291">
    <property type="entry name" value="NAD(P)-bd_dom_sf"/>
</dbReference>
<organism evidence="3 4">
    <name type="scientific">Paraburkholderia rhizosphaerae</name>
    <dbReference type="NCBI Taxonomy" id="480658"/>
    <lineage>
        <taxon>Bacteria</taxon>
        <taxon>Pseudomonadati</taxon>
        <taxon>Pseudomonadota</taxon>
        <taxon>Betaproteobacteria</taxon>
        <taxon>Burkholderiales</taxon>
        <taxon>Burkholderiaceae</taxon>
        <taxon>Paraburkholderia</taxon>
    </lineage>
</organism>
<keyword evidence="1" id="KW-0812">Transmembrane</keyword>
<dbReference type="InterPro" id="IPR003148">
    <property type="entry name" value="RCK_N"/>
</dbReference>
<dbReference type="PANTHER" id="PTHR43833">
    <property type="entry name" value="POTASSIUM CHANNEL PROTEIN 2-RELATED-RELATED"/>
    <property type="match status" value="1"/>
</dbReference>
<proteinExistence type="predicted"/>
<name>A0A4R8LJZ8_9BURK</name>
<accession>A0A4R8LJZ8</accession>
<evidence type="ECO:0000256" key="1">
    <source>
        <dbReference type="SAM" id="Phobius"/>
    </source>
</evidence>
<dbReference type="GO" id="GO:0006813">
    <property type="term" value="P:potassium ion transport"/>
    <property type="evidence" value="ECO:0007669"/>
    <property type="project" value="InterPro"/>
</dbReference>
<dbReference type="Gene3D" id="3.40.50.720">
    <property type="entry name" value="NAD(P)-binding Rossmann-like Domain"/>
    <property type="match status" value="1"/>
</dbReference>
<reference evidence="3 4" key="1">
    <citation type="submission" date="2019-03" db="EMBL/GenBank/DDBJ databases">
        <title>Genomic Encyclopedia of Type Strains, Phase III (KMG-III): the genomes of soil and plant-associated and newly described type strains.</title>
        <authorList>
            <person name="Whitman W."/>
        </authorList>
    </citation>
    <scope>NUCLEOTIDE SEQUENCE [LARGE SCALE GENOMIC DNA]</scope>
    <source>
        <strain evidence="3 4">LMG 29544</strain>
    </source>
</reference>
<keyword evidence="1" id="KW-0472">Membrane</keyword>
<keyword evidence="4" id="KW-1185">Reference proteome</keyword>
<feature type="domain" description="RCK N-terminal" evidence="2">
    <location>
        <begin position="127"/>
        <end position="245"/>
    </location>
</feature>
<evidence type="ECO:0000259" key="2">
    <source>
        <dbReference type="PROSITE" id="PS51201"/>
    </source>
</evidence>
<dbReference type="EMBL" id="SORE01000020">
    <property type="protein sequence ID" value="TDY42650.1"/>
    <property type="molecule type" value="Genomic_DNA"/>
</dbReference>
<dbReference type="PANTHER" id="PTHR43833:SF9">
    <property type="entry name" value="POTASSIUM CHANNEL PROTEIN YUGO-RELATED"/>
    <property type="match status" value="1"/>
</dbReference>
<dbReference type="SUPFAM" id="SSF81324">
    <property type="entry name" value="Voltage-gated potassium channels"/>
    <property type="match status" value="1"/>
</dbReference>
<comment type="caution">
    <text evidence="3">The sequence shown here is derived from an EMBL/GenBank/DDBJ whole genome shotgun (WGS) entry which is preliminary data.</text>
</comment>
<dbReference type="AlphaFoldDB" id="A0A4R8LJZ8"/>
<keyword evidence="1" id="KW-1133">Transmembrane helix</keyword>
<dbReference type="SUPFAM" id="SSF51735">
    <property type="entry name" value="NAD(P)-binding Rossmann-fold domains"/>
    <property type="match status" value="1"/>
</dbReference>
<dbReference type="Pfam" id="PF02254">
    <property type="entry name" value="TrkA_N"/>
    <property type="match status" value="1"/>
</dbReference>
<evidence type="ECO:0000313" key="3">
    <source>
        <dbReference type="EMBL" id="TDY42650.1"/>
    </source>
</evidence>
<feature type="transmembrane region" description="Helical" evidence="1">
    <location>
        <begin position="25"/>
        <end position="44"/>
    </location>
</feature>
<gene>
    <name evidence="3" type="ORF">BX592_12011</name>
</gene>
<feature type="transmembrane region" description="Helical" evidence="1">
    <location>
        <begin position="81"/>
        <end position="98"/>
    </location>
</feature>
<dbReference type="Proteomes" id="UP000295509">
    <property type="component" value="Unassembled WGS sequence"/>
</dbReference>
<dbReference type="PROSITE" id="PS51201">
    <property type="entry name" value="RCK_N"/>
    <property type="match status" value="1"/>
</dbReference>
<protein>
    <submittedName>
        <fullName evidence="3">TrkA family protein</fullName>
    </submittedName>
</protein>
<dbReference type="RefSeq" id="WP_208327963.1">
    <property type="nucleotide sequence ID" value="NZ_JBHLUW010000055.1"/>
</dbReference>
<dbReference type="InterPro" id="IPR050721">
    <property type="entry name" value="Trk_Ktr_HKT_K-transport"/>
</dbReference>
<sequence>MWIYRVNEPRLGAVRVREWRRRARHAVALLLLSLVVSTTGLVLLDESNAPFGKRLFTAMWDAVNLTTTLGDFSDFDERQKVFMLAAMFVTMLVAAYAISRLTGILSGDDVMVFRENRAMEHKFERLENHVVVVGYRSLGQRIAAKLRQAGETVMVLVSDDALADLAAEHGHLVILGSLETFDDALRRARLDSAKALVVTTPDSDANLAATLLASSLNRSLPIVVPGENDLRKTLLENAGAAEVVISDEIVADALIGKLAAHAEATS</sequence>
<evidence type="ECO:0000313" key="4">
    <source>
        <dbReference type="Proteomes" id="UP000295509"/>
    </source>
</evidence>